<dbReference type="PRINTS" id="PR00035">
    <property type="entry name" value="HTHGNTR"/>
</dbReference>
<dbReference type="Pfam" id="PF00392">
    <property type="entry name" value="GntR"/>
    <property type="match status" value="1"/>
</dbReference>
<name>A0A318LHY4_9PSEU</name>
<accession>A0A318LHY4</accession>
<evidence type="ECO:0000256" key="3">
    <source>
        <dbReference type="ARBA" id="ARBA00023163"/>
    </source>
</evidence>
<gene>
    <name evidence="5" type="ORF">BA062_32195</name>
</gene>
<dbReference type="InterPro" id="IPR008920">
    <property type="entry name" value="TF_FadR/GntR_C"/>
</dbReference>
<dbReference type="GO" id="GO:0003700">
    <property type="term" value="F:DNA-binding transcription factor activity"/>
    <property type="evidence" value="ECO:0007669"/>
    <property type="project" value="InterPro"/>
</dbReference>
<dbReference type="Gene3D" id="1.10.10.10">
    <property type="entry name" value="Winged helix-like DNA-binding domain superfamily/Winged helix DNA-binding domain"/>
    <property type="match status" value="1"/>
</dbReference>
<dbReference type="Pfam" id="PF07729">
    <property type="entry name" value="FCD"/>
    <property type="match status" value="1"/>
</dbReference>
<evidence type="ECO:0000256" key="2">
    <source>
        <dbReference type="ARBA" id="ARBA00023125"/>
    </source>
</evidence>
<dbReference type="SMART" id="SM00345">
    <property type="entry name" value="HTH_GNTR"/>
    <property type="match status" value="1"/>
</dbReference>
<comment type="caution">
    <text evidence="5">The sequence shown here is derived from an EMBL/GenBank/DDBJ whole genome shotgun (WGS) entry which is preliminary data.</text>
</comment>
<dbReference type="InterPro" id="IPR000524">
    <property type="entry name" value="Tscrpt_reg_HTH_GntR"/>
</dbReference>
<dbReference type="CDD" id="cd07377">
    <property type="entry name" value="WHTH_GntR"/>
    <property type="match status" value="1"/>
</dbReference>
<dbReference type="PANTHER" id="PTHR43537">
    <property type="entry name" value="TRANSCRIPTIONAL REGULATOR, GNTR FAMILY"/>
    <property type="match status" value="1"/>
</dbReference>
<dbReference type="SUPFAM" id="SSF48008">
    <property type="entry name" value="GntR ligand-binding domain-like"/>
    <property type="match status" value="1"/>
</dbReference>
<dbReference type="Gene3D" id="1.20.120.530">
    <property type="entry name" value="GntR ligand-binding domain-like"/>
    <property type="match status" value="1"/>
</dbReference>
<sequence length="252" mass="28152">MLWRAAPVADEVTFQPARPRRAIDEIITQIRTSIQRGELEPGDRLPAERALATQFAVSRNTVREALRMLEISGQITLKKGATGGAFIKKLDSSVAARSVSDALQAANVSVSDFTEVRHWLEPALLRSACERMTAEDLQALEDNVEQASKLSAVGDWERKAVVHVEFYNLLADATKNPVMSVLVRSLSELLREMVLAVGPSTDDDIVLRSRRRLLGHLHKRDADKAVLEAERHLKRIHKMWLTGSYAGSYFRS</sequence>
<dbReference type="GO" id="GO:0003677">
    <property type="term" value="F:DNA binding"/>
    <property type="evidence" value="ECO:0007669"/>
    <property type="project" value="UniProtKB-KW"/>
</dbReference>
<evidence type="ECO:0000259" key="4">
    <source>
        <dbReference type="PROSITE" id="PS50949"/>
    </source>
</evidence>
<keyword evidence="2" id="KW-0238">DNA-binding</keyword>
<evidence type="ECO:0000256" key="1">
    <source>
        <dbReference type="ARBA" id="ARBA00023015"/>
    </source>
</evidence>
<keyword evidence="3" id="KW-0804">Transcription</keyword>
<dbReference type="AlphaFoldDB" id="A0A318LHY4"/>
<dbReference type="InterPro" id="IPR011711">
    <property type="entry name" value="GntR_C"/>
</dbReference>
<evidence type="ECO:0000313" key="6">
    <source>
        <dbReference type="Proteomes" id="UP000247892"/>
    </source>
</evidence>
<dbReference type="PROSITE" id="PS50949">
    <property type="entry name" value="HTH_GNTR"/>
    <property type="match status" value="1"/>
</dbReference>
<dbReference type="Proteomes" id="UP000247892">
    <property type="component" value="Unassembled WGS sequence"/>
</dbReference>
<evidence type="ECO:0000313" key="5">
    <source>
        <dbReference type="EMBL" id="PXY21570.1"/>
    </source>
</evidence>
<keyword evidence="1" id="KW-0805">Transcription regulation</keyword>
<protein>
    <recommendedName>
        <fullName evidence="4">HTH gntR-type domain-containing protein</fullName>
    </recommendedName>
</protein>
<dbReference type="InterPro" id="IPR036390">
    <property type="entry name" value="WH_DNA-bd_sf"/>
</dbReference>
<dbReference type="SUPFAM" id="SSF46785">
    <property type="entry name" value="Winged helix' DNA-binding domain"/>
    <property type="match status" value="1"/>
</dbReference>
<dbReference type="InterPro" id="IPR036388">
    <property type="entry name" value="WH-like_DNA-bd_sf"/>
</dbReference>
<organism evidence="5 6">
    <name type="scientific">Prauserella flavalba</name>
    <dbReference type="NCBI Taxonomy" id="1477506"/>
    <lineage>
        <taxon>Bacteria</taxon>
        <taxon>Bacillati</taxon>
        <taxon>Actinomycetota</taxon>
        <taxon>Actinomycetes</taxon>
        <taxon>Pseudonocardiales</taxon>
        <taxon>Pseudonocardiaceae</taxon>
        <taxon>Prauserella</taxon>
    </lineage>
</organism>
<dbReference type="SMART" id="SM00895">
    <property type="entry name" value="FCD"/>
    <property type="match status" value="1"/>
</dbReference>
<proteinExistence type="predicted"/>
<keyword evidence="6" id="KW-1185">Reference proteome</keyword>
<dbReference type="EMBL" id="MASU01000015">
    <property type="protein sequence ID" value="PXY21570.1"/>
    <property type="molecule type" value="Genomic_DNA"/>
</dbReference>
<reference evidence="5 6" key="1">
    <citation type="submission" date="2016-07" db="EMBL/GenBank/DDBJ databases">
        <title>Draft genome sequence of Prauserella sp. YIM 121212, isolated from alkaline soil.</title>
        <authorList>
            <person name="Ruckert C."/>
            <person name="Albersmeier A."/>
            <person name="Jiang C.-L."/>
            <person name="Jiang Y."/>
            <person name="Kalinowski J."/>
            <person name="Schneider O."/>
            <person name="Winkler A."/>
            <person name="Zotchev S.B."/>
        </authorList>
    </citation>
    <scope>NUCLEOTIDE SEQUENCE [LARGE SCALE GENOMIC DNA]</scope>
    <source>
        <strain evidence="5 6">YIM 121212</strain>
    </source>
</reference>
<feature type="domain" description="HTH gntR-type" evidence="4">
    <location>
        <begin position="20"/>
        <end position="90"/>
    </location>
</feature>
<dbReference type="PANTHER" id="PTHR43537:SF5">
    <property type="entry name" value="UXU OPERON TRANSCRIPTIONAL REGULATOR"/>
    <property type="match status" value="1"/>
</dbReference>